<comment type="caution">
    <text evidence="1">The sequence shown here is derived from an EMBL/GenBank/DDBJ whole genome shotgun (WGS) entry which is preliminary data.</text>
</comment>
<dbReference type="RefSeq" id="WP_004120625.1">
    <property type="nucleotide sequence ID" value="NZ_AQHN01000069.1"/>
</dbReference>
<organism evidence="1 2">
    <name type="scientific">Rhizobium freirei PRF 81</name>
    <dbReference type="NCBI Taxonomy" id="363754"/>
    <lineage>
        <taxon>Bacteria</taxon>
        <taxon>Pseudomonadati</taxon>
        <taxon>Pseudomonadota</taxon>
        <taxon>Alphaproteobacteria</taxon>
        <taxon>Hyphomicrobiales</taxon>
        <taxon>Rhizobiaceae</taxon>
        <taxon>Rhizobium/Agrobacterium group</taxon>
        <taxon>Rhizobium</taxon>
    </lineage>
</organism>
<keyword evidence="2" id="KW-1185">Reference proteome</keyword>
<dbReference type="AlphaFoldDB" id="N6U1B0"/>
<dbReference type="Proteomes" id="UP000012429">
    <property type="component" value="Unassembled WGS sequence"/>
</dbReference>
<dbReference type="EMBL" id="AQHN01000069">
    <property type="protein sequence ID" value="ENN86439.1"/>
    <property type="molecule type" value="Genomic_DNA"/>
</dbReference>
<sequence>MLRDPRALNWNIEQCSHYSLKPALLQKLAELMDVSPANARHEFCRRILSATAKGAIPYEDYVRFAQKHIMSAGIAKALQLSGTRAANAKPLRHQSEGSQ</sequence>
<proteinExistence type="predicted"/>
<evidence type="ECO:0000313" key="1">
    <source>
        <dbReference type="EMBL" id="ENN86439.1"/>
    </source>
</evidence>
<reference evidence="1 2" key="1">
    <citation type="journal article" date="2012" name="BMC Genomics">
        <title>Genomic basis of broad host range and environmental adaptability of Rhizobium tropici CIAT 899 and Rhizobium sp. PRF 81 which are used in inoculants for common bean (Phaseolus vulgaris L.).</title>
        <authorList>
            <person name="Ormeno-Orrillo E."/>
            <person name="Menna P."/>
            <person name="Almeida L.G."/>
            <person name="Ollero F.J."/>
            <person name="Nicolas M.F."/>
            <person name="Pains Rodrigues E."/>
            <person name="Shigueyoshi Nakatani A."/>
            <person name="Silva Batista J.S."/>
            <person name="Oliveira Chueire L.M."/>
            <person name="Souza R.C."/>
            <person name="Ribeiro Vasconcelos A.T."/>
            <person name="Megias M."/>
            <person name="Hungria M."/>
            <person name="Martinez-Romero E."/>
        </authorList>
    </citation>
    <scope>NUCLEOTIDE SEQUENCE [LARGE SCALE GENOMIC DNA]</scope>
    <source>
        <strain evidence="1 2">PRF 81</strain>
    </source>
</reference>
<dbReference type="OrthoDB" id="8353100at2"/>
<evidence type="ECO:0000313" key="2">
    <source>
        <dbReference type="Proteomes" id="UP000012429"/>
    </source>
</evidence>
<name>N6U1B0_9HYPH</name>
<accession>N6U1B0</accession>
<protein>
    <submittedName>
        <fullName evidence="1">Uncharacterized protein</fullName>
    </submittedName>
</protein>
<gene>
    <name evidence="1" type="ORF">RHSP_83322</name>
</gene>
<dbReference type="PATRIC" id="fig|363754.4.peg.3873"/>
<dbReference type="STRING" id="363754.RHSP_83322"/>